<reference evidence="7 8" key="1">
    <citation type="submission" date="2021-01" db="EMBL/GenBank/DDBJ databases">
        <title>WGS of actinomycetes isolated from Thailand.</title>
        <authorList>
            <person name="Thawai C."/>
        </authorList>
    </citation>
    <scope>NUCLEOTIDE SEQUENCE [LARGE SCALE GENOMIC DNA]</scope>
    <source>
        <strain evidence="7 8">CH9-7</strain>
    </source>
</reference>
<evidence type="ECO:0000256" key="1">
    <source>
        <dbReference type="ARBA" id="ARBA00008857"/>
    </source>
</evidence>
<evidence type="ECO:0000313" key="8">
    <source>
        <dbReference type="Proteomes" id="UP000629371"/>
    </source>
</evidence>
<proteinExistence type="inferred from homology"/>
<dbReference type="Gene3D" id="1.10.150.130">
    <property type="match status" value="1"/>
</dbReference>
<gene>
    <name evidence="7" type="ORF">JK360_04145</name>
</gene>
<name>A0ABS1MLE7_9ACTN</name>
<organism evidence="7 8">
    <name type="scientific">Streptomyces siderophoricus</name>
    <dbReference type="NCBI Taxonomy" id="2802281"/>
    <lineage>
        <taxon>Bacteria</taxon>
        <taxon>Bacillati</taxon>
        <taxon>Actinomycetota</taxon>
        <taxon>Actinomycetes</taxon>
        <taxon>Kitasatosporales</taxon>
        <taxon>Streptomycetaceae</taxon>
        <taxon>Streptomyces</taxon>
    </lineage>
</organism>
<dbReference type="InterPro" id="IPR013762">
    <property type="entry name" value="Integrase-like_cat_sf"/>
</dbReference>
<sequence length="436" mass="48324">MASVFQRCRTDKRSKLYPCEKPRCGHPWTVRYREPGGQTGRQREVSFPMKTQARQFAARAEHLKNQGLFLDPKRGAVTVRAYATDWLERRLVGENTHRNYDSFLRLHLLPQLGRKTLAGVERADIDRFVAALSTKLSASTVHDRMTLVRNLFQTAVDERRIPRSPVGGAKLPRVGSGAVDEDAIPTREEVDLIARHIEPYYRLSVYLQAGAGLRVSEALAFATQCRRVGALRVREQVSRTAHRADCPERFGPLKHRTPGAYRDVPLAAFLEQEIDAHLRRWGATPVGCRDVLFARRGVAADTMPTATTYGPDFRRAVRAAGLLGRDRTPRYTPHTLRHFFASTALAHGVPVHEVSRWLGHTSIKTTVDIYGHLVPAAWERCRQALDQALGPVPAYVPAAAPPGSAHRCAPAAGSTLDRAPNRAITAGHSAASDISV</sequence>
<dbReference type="InterPro" id="IPR010998">
    <property type="entry name" value="Integrase_recombinase_N"/>
</dbReference>
<feature type="domain" description="Core-binding (CB)" evidence="6">
    <location>
        <begin position="77"/>
        <end position="156"/>
    </location>
</feature>
<feature type="domain" description="Tyr recombinase" evidence="5">
    <location>
        <begin position="180"/>
        <end position="386"/>
    </location>
</feature>
<evidence type="ECO:0000256" key="4">
    <source>
        <dbReference type="PROSITE-ProRule" id="PRU01248"/>
    </source>
</evidence>
<dbReference type="Gene3D" id="1.10.443.10">
    <property type="entry name" value="Intergrase catalytic core"/>
    <property type="match status" value="1"/>
</dbReference>
<evidence type="ECO:0000256" key="2">
    <source>
        <dbReference type="ARBA" id="ARBA00023125"/>
    </source>
</evidence>
<evidence type="ECO:0000259" key="5">
    <source>
        <dbReference type="PROSITE" id="PS51898"/>
    </source>
</evidence>
<dbReference type="InterPro" id="IPR011010">
    <property type="entry name" value="DNA_brk_join_enz"/>
</dbReference>
<dbReference type="PROSITE" id="PS51900">
    <property type="entry name" value="CB"/>
    <property type="match status" value="1"/>
</dbReference>
<dbReference type="EMBL" id="JAERRI010000002">
    <property type="protein sequence ID" value="MBL1088587.1"/>
    <property type="molecule type" value="Genomic_DNA"/>
</dbReference>
<dbReference type="SUPFAM" id="SSF56349">
    <property type="entry name" value="DNA breaking-rejoining enzymes"/>
    <property type="match status" value="1"/>
</dbReference>
<evidence type="ECO:0000259" key="6">
    <source>
        <dbReference type="PROSITE" id="PS51900"/>
    </source>
</evidence>
<dbReference type="InterPro" id="IPR002104">
    <property type="entry name" value="Integrase_catalytic"/>
</dbReference>
<dbReference type="InterPro" id="IPR044068">
    <property type="entry name" value="CB"/>
</dbReference>
<dbReference type="PROSITE" id="PS51898">
    <property type="entry name" value="TYR_RECOMBINASE"/>
    <property type="match status" value="1"/>
</dbReference>
<evidence type="ECO:0000256" key="3">
    <source>
        <dbReference type="ARBA" id="ARBA00023172"/>
    </source>
</evidence>
<protein>
    <submittedName>
        <fullName evidence="7">Site-specific integrase</fullName>
    </submittedName>
</protein>
<dbReference type="PANTHER" id="PTHR30349">
    <property type="entry name" value="PHAGE INTEGRASE-RELATED"/>
    <property type="match status" value="1"/>
</dbReference>
<evidence type="ECO:0000313" key="7">
    <source>
        <dbReference type="EMBL" id="MBL1088587.1"/>
    </source>
</evidence>
<dbReference type="Proteomes" id="UP000629371">
    <property type="component" value="Unassembled WGS sequence"/>
</dbReference>
<comment type="similarity">
    <text evidence="1">Belongs to the 'phage' integrase family.</text>
</comment>
<dbReference type="CDD" id="cd01189">
    <property type="entry name" value="INT_ICEBs1_C_like"/>
    <property type="match status" value="1"/>
</dbReference>
<dbReference type="PANTHER" id="PTHR30349:SF64">
    <property type="entry name" value="PROPHAGE INTEGRASE INTD-RELATED"/>
    <property type="match status" value="1"/>
</dbReference>
<accession>A0ABS1MLE7</accession>
<dbReference type="InterPro" id="IPR050090">
    <property type="entry name" value="Tyrosine_recombinase_XerCD"/>
</dbReference>
<keyword evidence="8" id="KW-1185">Reference proteome</keyword>
<keyword evidence="2 4" id="KW-0238">DNA-binding</keyword>
<comment type="caution">
    <text evidence="7">The sequence shown here is derived from an EMBL/GenBank/DDBJ whole genome shotgun (WGS) entry which is preliminary data.</text>
</comment>
<dbReference type="Pfam" id="PF00589">
    <property type="entry name" value="Phage_integrase"/>
    <property type="match status" value="1"/>
</dbReference>
<keyword evidence="3" id="KW-0233">DNA recombination</keyword>